<dbReference type="EMBL" id="FORT01000029">
    <property type="protein sequence ID" value="SFL01688.1"/>
    <property type="molecule type" value="Genomic_DNA"/>
</dbReference>
<feature type="domain" description="Flp pilus assembly protein RcpC/CpaB" evidence="1">
    <location>
        <begin position="115"/>
        <end position="209"/>
    </location>
</feature>
<dbReference type="STRING" id="1884381.SAMN05518846_12950"/>
<reference evidence="3" key="1">
    <citation type="submission" date="2016-10" db="EMBL/GenBank/DDBJ databases">
        <authorList>
            <person name="Varghese N."/>
            <person name="Submissions S."/>
        </authorList>
    </citation>
    <scope>NUCLEOTIDE SEQUENCE [LARGE SCALE GENOMIC DNA]</scope>
    <source>
        <strain evidence="3">OK042</strain>
    </source>
</reference>
<sequence length="244" mass="26241">MSIHPLRLLALLLLASCIGLGAYMVVKPQAVTYIQLRSTVEKESGQLLEAADIEPLVVNMGGLFQDQNKSIPGLLHWTEAPDFLGKALTRKVQGGRPLLASDLEQPTLMKGGTTTKLNPSMTGMSIPVDNVAGISPHLTAGERVHVFASFEDDDGAHSGLLLQYMPVIAVQREMEGEEPNLVAVSLSLSQNEAVLLTHALHYGKIRLGLAPGVDGQKSGIGNAAFAADLMKTQKRWGQQEEEKE</sequence>
<dbReference type="AlphaFoldDB" id="A0A1I4E7A0"/>
<dbReference type="InterPro" id="IPR031571">
    <property type="entry name" value="RcpC_dom"/>
</dbReference>
<dbReference type="Pfam" id="PF16976">
    <property type="entry name" value="RcpC"/>
    <property type="match status" value="1"/>
</dbReference>
<evidence type="ECO:0000259" key="1">
    <source>
        <dbReference type="Pfam" id="PF16976"/>
    </source>
</evidence>
<gene>
    <name evidence="2" type="ORF">SAMN05518846_12950</name>
</gene>
<accession>A0A1I4E7A0</accession>
<keyword evidence="3" id="KW-1185">Reference proteome</keyword>
<evidence type="ECO:0000313" key="2">
    <source>
        <dbReference type="EMBL" id="SFL01688.1"/>
    </source>
</evidence>
<protein>
    <submittedName>
        <fullName evidence="2">Pilus assembly protein CpaB</fullName>
    </submittedName>
</protein>
<dbReference type="RefSeq" id="WP_092277463.1">
    <property type="nucleotide sequence ID" value="NZ_FORT01000029.1"/>
</dbReference>
<proteinExistence type="predicted"/>
<name>A0A1I4E7A0_9BACL</name>
<dbReference type="Proteomes" id="UP000198915">
    <property type="component" value="Unassembled WGS sequence"/>
</dbReference>
<evidence type="ECO:0000313" key="3">
    <source>
        <dbReference type="Proteomes" id="UP000198915"/>
    </source>
</evidence>
<organism evidence="2 3">
    <name type="scientific">Brevibacillus centrosporus</name>
    <dbReference type="NCBI Taxonomy" id="54910"/>
    <lineage>
        <taxon>Bacteria</taxon>
        <taxon>Bacillati</taxon>
        <taxon>Bacillota</taxon>
        <taxon>Bacilli</taxon>
        <taxon>Bacillales</taxon>
        <taxon>Paenibacillaceae</taxon>
        <taxon>Brevibacillus</taxon>
    </lineage>
</organism>